<comment type="caution">
    <text evidence="2">The sequence shown here is derived from an EMBL/GenBank/DDBJ whole genome shotgun (WGS) entry which is preliminary data.</text>
</comment>
<name>A0A834A7K7_9CHIR</name>
<protein>
    <submittedName>
        <fullName evidence="2">Uncharacterized protein</fullName>
    </submittedName>
</protein>
<dbReference type="Proteomes" id="UP000664940">
    <property type="component" value="Unassembled WGS sequence"/>
</dbReference>
<accession>A0A834A7K7</accession>
<evidence type="ECO:0000313" key="2">
    <source>
        <dbReference type="EMBL" id="KAF6109872.1"/>
    </source>
</evidence>
<reference evidence="2 3" key="1">
    <citation type="journal article" date="2020" name="Nature">
        <title>Six reference-quality genomes reveal evolution of bat adaptations.</title>
        <authorList>
            <person name="Jebb D."/>
            <person name="Huang Z."/>
            <person name="Pippel M."/>
            <person name="Hughes G.M."/>
            <person name="Lavrichenko K."/>
            <person name="Devanna P."/>
            <person name="Winkler S."/>
            <person name="Jermiin L.S."/>
            <person name="Skirmuntt E.C."/>
            <person name="Katzourakis A."/>
            <person name="Burkitt-Gray L."/>
            <person name="Ray D.A."/>
            <person name="Sullivan K.A.M."/>
            <person name="Roscito J.G."/>
            <person name="Kirilenko B.M."/>
            <person name="Davalos L.M."/>
            <person name="Corthals A.P."/>
            <person name="Power M.L."/>
            <person name="Jones G."/>
            <person name="Ransome R.D."/>
            <person name="Dechmann D.K.N."/>
            <person name="Locatelli A.G."/>
            <person name="Puechmaille S.J."/>
            <person name="Fedrigo O."/>
            <person name="Jarvis E.D."/>
            <person name="Hiller M."/>
            <person name="Vernes S.C."/>
            <person name="Myers E.W."/>
            <person name="Teeling E.C."/>
        </authorList>
    </citation>
    <scope>NUCLEOTIDE SEQUENCE [LARGE SCALE GENOMIC DNA]</scope>
    <source>
        <strain evidence="2">Bat1K_MPI-CBG_1</strain>
    </source>
</reference>
<gene>
    <name evidence="2" type="ORF">HJG60_011063</name>
</gene>
<organism evidence="2 3">
    <name type="scientific">Phyllostomus discolor</name>
    <name type="common">pale spear-nosed bat</name>
    <dbReference type="NCBI Taxonomy" id="89673"/>
    <lineage>
        <taxon>Eukaryota</taxon>
        <taxon>Metazoa</taxon>
        <taxon>Chordata</taxon>
        <taxon>Craniata</taxon>
        <taxon>Vertebrata</taxon>
        <taxon>Euteleostomi</taxon>
        <taxon>Mammalia</taxon>
        <taxon>Eutheria</taxon>
        <taxon>Laurasiatheria</taxon>
        <taxon>Chiroptera</taxon>
        <taxon>Yangochiroptera</taxon>
        <taxon>Phyllostomidae</taxon>
        <taxon>Phyllostominae</taxon>
        <taxon>Phyllostomus</taxon>
    </lineage>
</organism>
<evidence type="ECO:0000313" key="3">
    <source>
        <dbReference type="Proteomes" id="UP000664940"/>
    </source>
</evidence>
<dbReference type="EMBL" id="JABVXQ010000005">
    <property type="protein sequence ID" value="KAF6109872.1"/>
    <property type="molecule type" value="Genomic_DNA"/>
</dbReference>
<evidence type="ECO:0000256" key="1">
    <source>
        <dbReference type="SAM" id="MobiDB-lite"/>
    </source>
</evidence>
<sequence length="164" mass="17813">MPAWRSGRWAQGRMETLGWNPGACTAAVQLCDCRTCAELGWSELKGDVMFQVPKSTSCSATWEGNLVLMLNFSLCPSFSWFPPDSRFLPLRQEDSGPLEGARCIVTPVSKCPPGAESRSQETPSLAIGQGPSPFWGQSKGIQTLPSAHHFPLRGVQPAAQDGYE</sequence>
<proteinExistence type="predicted"/>
<feature type="region of interest" description="Disordered" evidence="1">
    <location>
        <begin position="112"/>
        <end position="138"/>
    </location>
</feature>
<dbReference type="AlphaFoldDB" id="A0A834A7K7"/>